<keyword evidence="6" id="KW-1185">Reference proteome</keyword>
<dbReference type="RefSeq" id="WP_013704985.1">
    <property type="nucleotide sequence ID" value="NC_015387.1"/>
</dbReference>
<dbReference type="eggNOG" id="COG1653">
    <property type="taxonomic scope" value="Bacteria"/>
</dbReference>
<keyword evidence="3 4" id="KW-0732">Signal</keyword>
<dbReference type="GO" id="GO:1901982">
    <property type="term" value="F:maltose binding"/>
    <property type="evidence" value="ECO:0007669"/>
    <property type="project" value="TreeGrafter"/>
</dbReference>
<comment type="similarity">
    <text evidence="1">Belongs to the bacterial solute-binding protein 1 family.</text>
</comment>
<sequence>MKRLLVIALALLGLASAQVQVRISGWGGTDVAIVNGVLENVVRPALEGTGIEVVYEPVEGDFQQFIFNALSAGTAPDLFYVDIFWSRAAFASGKVAALDALGVDAEPFLDNLVQAFTLDGHLYGIPKDFNTLAIEFNKDLFEEAGVPFPNQNDTWETFEAKLKAVVDRLGDVHGICVVPDFARFGAFAFATGWKPFNEDGRTVLDENFRRAFEWYTGLVDRGVGVLAQDLGQGWTGGCFATEEVAAAIEGAWIAGFLRDQAPNLNYGTTFIPKDPVTGQRGNFIFTVSWSLYEGSKNKEAALKVLELLTSPEAQQWVLERGLAIPSRAALANNPYFQRPGKEPQLNRVVFQGASQGNVFPFEFRGLGADWMNIINEALSAVLLGEKSVDQALADAQDRLDRLTGHK</sequence>
<evidence type="ECO:0000256" key="4">
    <source>
        <dbReference type="SAM" id="SignalP"/>
    </source>
</evidence>
<evidence type="ECO:0000313" key="6">
    <source>
        <dbReference type="Proteomes" id="UP000007030"/>
    </source>
</evidence>
<gene>
    <name evidence="5" type="ordered locus">Marky_2221</name>
</gene>
<dbReference type="Gene3D" id="3.40.190.10">
    <property type="entry name" value="Periplasmic binding protein-like II"/>
    <property type="match status" value="1"/>
</dbReference>
<name>F2NR92_MARHT</name>
<dbReference type="OrthoDB" id="383937at2"/>
<evidence type="ECO:0000256" key="2">
    <source>
        <dbReference type="ARBA" id="ARBA00022448"/>
    </source>
</evidence>
<dbReference type="KEGG" id="mhd:Marky_2221"/>
<reference evidence="5 6" key="1">
    <citation type="journal article" date="2012" name="Stand. Genomic Sci.">
        <title>Complete genome sequence of the aerobic, heterotroph Marinithermus hydrothermalis type strain (T1(T)) from a deep-sea hydrothermal vent chimney.</title>
        <authorList>
            <person name="Copeland A."/>
            <person name="Gu W."/>
            <person name="Yasawong M."/>
            <person name="Lapidus A."/>
            <person name="Lucas S."/>
            <person name="Deshpande S."/>
            <person name="Pagani I."/>
            <person name="Tapia R."/>
            <person name="Cheng J.F."/>
            <person name="Goodwin L.A."/>
            <person name="Pitluck S."/>
            <person name="Liolios K."/>
            <person name="Ivanova N."/>
            <person name="Mavromatis K."/>
            <person name="Mikhailova N."/>
            <person name="Pati A."/>
            <person name="Chen A."/>
            <person name="Palaniappan K."/>
            <person name="Land M."/>
            <person name="Pan C."/>
            <person name="Brambilla E.M."/>
            <person name="Rohde M."/>
            <person name="Tindall B.J."/>
            <person name="Sikorski J."/>
            <person name="Goker M."/>
            <person name="Detter J.C."/>
            <person name="Bristow J."/>
            <person name="Eisen J.A."/>
            <person name="Markowitz V."/>
            <person name="Hugenholtz P."/>
            <person name="Kyrpides N.C."/>
            <person name="Klenk H.P."/>
            <person name="Woyke T."/>
        </authorList>
    </citation>
    <scope>NUCLEOTIDE SEQUENCE [LARGE SCALE GENOMIC DNA]</scope>
    <source>
        <strain evidence="6">DSM 14884 / JCM 11576 / T1</strain>
    </source>
</reference>
<keyword evidence="2" id="KW-0813">Transport</keyword>
<dbReference type="GO" id="GO:0055052">
    <property type="term" value="C:ATP-binding cassette (ABC) transporter complex, substrate-binding subunit-containing"/>
    <property type="evidence" value="ECO:0007669"/>
    <property type="project" value="TreeGrafter"/>
</dbReference>
<dbReference type="HOGENOM" id="CLU_031285_10_5_0"/>
<evidence type="ECO:0000313" key="5">
    <source>
        <dbReference type="EMBL" id="AEB12941.1"/>
    </source>
</evidence>
<organism evidence="5 6">
    <name type="scientific">Marinithermus hydrothermalis (strain DSM 14884 / JCM 11576 / T1)</name>
    <dbReference type="NCBI Taxonomy" id="869210"/>
    <lineage>
        <taxon>Bacteria</taxon>
        <taxon>Thermotogati</taxon>
        <taxon>Deinococcota</taxon>
        <taxon>Deinococci</taxon>
        <taxon>Thermales</taxon>
        <taxon>Thermaceae</taxon>
        <taxon>Marinithermus</taxon>
    </lineage>
</organism>
<dbReference type="GO" id="GO:0015768">
    <property type="term" value="P:maltose transport"/>
    <property type="evidence" value="ECO:0007669"/>
    <property type="project" value="TreeGrafter"/>
</dbReference>
<dbReference type="SUPFAM" id="SSF53850">
    <property type="entry name" value="Periplasmic binding protein-like II"/>
    <property type="match status" value="1"/>
</dbReference>
<dbReference type="PANTHER" id="PTHR30061:SF50">
    <property type="entry name" value="MALTOSE_MALTODEXTRIN-BINDING PERIPLASMIC PROTEIN"/>
    <property type="match status" value="1"/>
</dbReference>
<dbReference type="EMBL" id="CP002630">
    <property type="protein sequence ID" value="AEB12941.1"/>
    <property type="molecule type" value="Genomic_DNA"/>
</dbReference>
<feature type="signal peptide" evidence="4">
    <location>
        <begin position="1"/>
        <end position="21"/>
    </location>
</feature>
<evidence type="ECO:0000256" key="1">
    <source>
        <dbReference type="ARBA" id="ARBA00008520"/>
    </source>
</evidence>
<accession>F2NR92</accession>
<dbReference type="InterPro" id="IPR006059">
    <property type="entry name" value="SBP"/>
</dbReference>
<dbReference type="CDD" id="cd14748">
    <property type="entry name" value="PBP2_UgpB"/>
    <property type="match status" value="1"/>
</dbReference>
<protein>
    <submittedName>
        <fullName evidence="5">Extracellular solute-binding protein family 1</fullName>
    </submittedName>
</protein>
<dbReference type="Pfam" id="PF13416">
    <property type="entry name" value="SBP_bac_8"/>
    <property type="match status" value="1"/>
</dbReference>
<dbReference type="PANTHER" id="PTHR30061">
    <property type="entry name" value="MALTOSE-BINDING PERIPLASMIC PROTEIN"/>
    <property type="match status" value="1"/>
</dbReference>
<feature type="chain" id="PRO_5003287155" evidence="4">
    <location>
        <begin position="22"/>
        <end position="406"/>
    </location>
</feature>
<dbReference type="Proteomes" id="UP000007030">
    <property type="component" value="Chromosome"/>
</dbReference>
<dbReference type="STRING" id="869210.Marky_2221"/>
<evidence type="ECO:0000256" key="3">
    <source>
        <dbReference type="ARBA" id="ARBA00022729"/>
    </source>
</evidence>
<dbReference type="GO" id="GO:0042956">
    <property type="term" value="P:maltodextrin transmembrane transport"/>
    <property type="evidence" value="ECO:0007669"/>
    <property type="project" value="TreeGrafter"/>
</dbReference>
<dbReference type="AlphaFoldDB" id="F2NR92"/>
<proteinExistence type="inferred from homology"/>